<dbReference type="PANTHER" id="PTHR12697">
    <property type="entry name" value="PBS LYASE HEAT-LIKE PROTEIN"/>
    <property type="match status" value="1"/>
</dbReference>
<comment type="cofactor">
    <cofactor evidence="2">
        <name>Fe(2+)</name>
        <dbReference type="ChEBI" id="CHEBI:29033"/>
    </cofactor>
</comment>
<evidence type="ECO:0000256" key="5">
    <source>
        <dbReference type="ARBA" id="ARBA00022723"/>
    </source>
</evidence>
<keyword evidence="6" id="KW-0677">Repeat</keyword>
<proteinExistence type="inferred from homology"/>
<name>A0A0H5QPB0_9EUKA</name>
<evidence type="ECO:0000256" key="7">
    <source>
        <dbReference type="ARBA" id="ARBA00023002"/>
    </source>
</evidence>
<dbReference type="InterPro" id="IPR027517">
    <property type="entry name" value="Deoxyhypusine_hydroxylase"/>
</dbReference>
<comment type="pathway">
    <text evidence="3">Protein modification; eIF5A hypusination.</text>
</comment>
<evidence type="ECO:0000256" key="3">
    <source>
        <dbReference type="ARBA" id="ARBA00005041"/>
    </source>
</evidence>
<comment type="catalytic activity">
    <reaction evidence="1">
        <text>[eIF5A protein]-deoxyhypusine + AH2 + O2 = [eIF5A protein]-hypusine + A + H2O</text>
        <dbReference type="Rhea" id="RHEA:14101"/>
        <dbReference type="Rhea" id="RHEA-COMP:10144"/>
        <dbReference type="Rhea" id="RHEA-COMP:12592"/>
        <dbReference type="ChEBI" id="CHEBI:13193"/>
        <dbReference type="ChEBI" id="CHEBI:15377"/>
        <dbReference type="ChEBI" id="CHEBI:15379"/>
        <dbReference type="ChEBI" id="CHEBI:17499"/>
        <dbReference type="ChEBI" id="CHEBI:82657"/>
        <dbReference type="ChEBI" id="CHEBI:91175"/>
        <dbReference type="EC" id="1.14.99.29"/>
    </reaction>
</comment>
<organism evidence="11">
    <name type="scientific">Spongospora subterranea</name>
    <dbReference type="NCBI Taxonomy" id="70186"/>
    <lineage>
        <taxon>Eukaryota</taxon>
        <taxon>Sar</taxon>
        <taxon>Rhizaria</taxon>
        <taxon>Endomyxa</taxon>
        <taxon>Phytomyxea</taxon>
        <taxon>Plasmodiophorida</taxon>
        <taxon>Plasmodiophoridae</taxon>
        <taxon>Spongospora</taxon>
    </lineage>
</organism>
<feature type="non-terminal residue" evidence="11">
    <location>
        <position position="1"/>
    </location>
</feature>
<evidence type="ECO:0000313" key="11">
    <source>
        <dbReference type="EMBL" id="CRZ03422.1"/>
    </source>
</evidence>
<keyword evidence="10" id="KW-0386">Hypusine biosynthesis</keyword>
<evidence type="ECO:0000256" key="1">
    <source>
        <dbReference type="ARBA" id="ARBA00000068"/>
    </source>
</evidence>
<dbReference type="InterPro" id="IPR016024">
    <property type="entry name" value="ARM-type_fold"/>
</dbReference>
<evidence type="ECO:0000256" key="8">
    <source>
        <dbReference type="ARBA" id="ARBA00023004"/>
    </source>
</evidence>
<evidence type="ECO:0000256" key="10">
    <source>
        <dbReference type="ARBA" id="ARBA00023256"/>
    </source>
</evidence>
<dbReference type="EC" id="1.14.99.29" evidence="4"/>
<dbReference type="Pfam" id="PF13646">
    <property type="entry name" value="HEAT_2"/>
    <property type="match status" value="2"/>
</dbReference>
<accession>A0A0H5QPB0</accession>
<dbReference type="InterPro" id="IPR011989">
    <property type="entry name" value="ARM-like"/>
</dbReference>
<evidence type="ECO:0000256" key="4">
    <source>
        <dbReference type="ARBA" id="ARBA00012606"/>
    </source>
</evidence>
<dbReference type="Pfam" id="PF03130">
    <property type="entry name" value="HEAT_PBS"/>
    <property type="match status" value="1"/>
</dbReference>
<dbReference type="EMBL" id="HACM01002980">
    <property type="protein sequence ID" value="CRZ03422.1"/>
    <property type="molecule type" value="Transcribed_RNA"/>
</dbReference>
<sequence>VIIIPQSSAMAKVDLAREGDILGNDAVPIAQRMRAVFLLKQESSPSAIDYLCRGISDPSVLLAHECCYVLGQLKDPYALPALRLALANPTLDPVVRHEAAEAIGAIGLSDDVDYLRKFVNDRHIEVAETCQIAIALIEDRQQQQTNRGGCGRFDSVDPALPAPVPAHAVDRPELQIAVWGADLSNEQLPLSVRYKAMFALRDNGSPSAVEALCAAFSDRSSALFRHEIAYVLGQLQDPISRDALVAVLKDKSEHEMVRHEAAEALGAIADQESLSVLNEFALDSDLIVKQSCEVALDLYHHWNQEST</sequence>
<reference evidence="11" key="1">
    <citation type="submission" date="2015-04" db="EMBL/GenBank/DDBJ databases">
        <title>The genome sequence of the plant pathogenic Rhizarian Plasmodiophora brassicae reveals insights in its biotrophic life cycle and the origin of chitin synthesis.</title>
        <authorList>
            <person name="Schwelm A."/>
            <person name="Fogelqvist J."/>
            <person name="Knaust A."/>
            <person name="Julke S."/>
            <person name="Lilja T."/>
            <person name="Dhandapani V."/>
            <person name="Bonilla-Rosso G."/>
            <person name="Karlsson M."/>
            <person name="Shevchenko A."/>
            <person name="Choi S.R."/>
            <person name="Kim H.G."/>
            <person name="Park J.Y."/>
            <person name="Lim Y.P."/>
            <person name="Ludwig-Muller J."/>
            <person name="Dixelius C."/>
        </authorList>
    </citation>
    <scope>NUCLEOTIDE SEQUENCE</scope>
    <source>
        <tissue evidence="11">Potato root galls</tissue>
    </source>
</reference>
<evidence type="ECO:0000256" key="2">
    <source>
        <dbReference type="ARBA" id="ARBA00001954"/>
    </source>
</evidence>
<dbReference type="InterPro" id="IPR004155">
    <property type="entry name" value="PBS_lyase_HEAT"/>
</dbReference>
<keyword evidence="5" id="KW-0479">Metal-binding</keyword>
<dbReference type="Gene3D" id="1.25.10.10">
    <property type="entry name" value="Leucine-rich Repeat Variant"/>
    <property type="match status" value="2"/>
</dbReference>
<dbReference type="UniPathway" id="UPA00354"/>
<dbReference type="GO" id="GO:0046872">
    <property type="term" value="F:metal ion binding"/>
    <property type="evidence" value="ECO:0007669"/>
    <property type="project" value="UniProtKB-KW"/>
</dbReference>
<evidence type="ECO:0000256" key="9">
    <source>
        <dbReference type="ARBA" id="ARBA00023033"/>
    </source>
</evidence>
<dbReference type="SMART" id="SM00567">
    <property type="entry name" value="EZ_HEAT"/>
    <property type="match status" value="6"/>
</dbReference>
<dbReference type="HAMAP" id="MF_03101">
    <property type="entry name" value="Deoxyhypusine_hydroxylase"/>
    <property type="match status" value="1"/>
</dbReference>
<keyword evidence="9" id="KW-0503">Monooxygenase</keyword>
<dbReference type="SUPFAM" id="SSF48371">
    <property type="entry name" value="ARM repeat"/>
    <property type="match status" value="1"/>
</dbReference>
<evidence type="ECO:0000256" key="6">
    <source>
        <dbReference type="ARBA" id="ARBA00022737"/>
    </source>
</evidence>
<dbReference type="AlphaFoldDB" id="A0A0H5QPB0"/>
<dbReference type="GO" id="GO:0019135">
    <property type="term" value="F:deoxyhypusine monooxygenase activity"/>
    <property type="evidence" value="ECO:0007669"/>
    <property type="project" value="UniProtKB-EC"/>
</dbReference>
<dbReference type="PANTHER" id="PTHR12697:SF5">
    <property type="entry name" value="DEOXYHYPUSINE HYDROXYLASE"/>
    <property type="match status" value="1"/>
</dbReference>
<keyword evidence="8" id="KW-0408">Iron</keyword>
<protein>
    <recommendedName>
        <fullName evidence="4">deoxyhypusine monooxygenase</fullName>
        <ecNumber evidence="4">1.14.99.29</ecNumber>
    </recommendedName>
</protein>
<keyword evidence="7" id="KW-0560">Oxidoreductase</keyword>